<sequence length="331" mass="36821">MLCDLNVPFPTEISSSSINQLERVLITLIELKYTHVAINKQLTPNMYQNQSAGGQKNKNGNTNQSNKSEYDLKDDLNKFFECFHKLVQKFGASLKLFARCTVEVNEPSKIGGVFIAMNGGIQNANGVTNKFDLISVLPLSEKGLIYLTSNSKGDVDILTFDYSNYFNGFHLKHKTMNSLAKKGIKIELVYSPLFCSSQQAIKFIANSKQVIRTCRNGTNSVLVSSGATSNLHVRNKLGVHTMLKFLGLKSHIYSRMMNENPGLALLNGRLRLKSYQQVVTSGSDVVNGVSGIENEREVNGFAVRSSNKRTRDELETDKTADGEDINHKKLK</sequence>
<dbReference type="SUPFAM" id="SSF89550">
    <property type="entry name" value="PHP domain-like"/>
    <property type="match status" value="1"/>
</dbReference>
<gene>
    <name evidence="5" type="ORF">AWRI3579_g4012</name>
</gene>
<dbReference type="STRING" id="56408.A0A1E5R1A0"/>
<comment type="similarity">
    <text evidence="2">Belongs to the eukaryotic/archaeal RNase P protein component 3 family.</text>
</comment>
<dbReference type="Pfam" id="PF01876">
    <property type="entry name" value="RNase_P_p30"/>
    <property type="match status" value="1"/>
</dbReference>
<evidence type="ECO:0000256" key="4">
    <source>
        <dbReference type="SAM" id="MobiDB-lite"/>
    </source>
</evidence>
<dbReference type="PANTHER" id="PTHR13031:SF0">
    <property type="entry name" value="RIBONUCLEASE P PROTEIN SUBUNIT P30"/>
    <property type="match status" value="1"/>
</dbReference>
<dbReference type="InParanoid" id="A0A1E5R1A0"/>
<dbReference type="InterPro" id="IPR016195">
    <property type="entry name" value="Pol/histidinol_Pase-like"/>
</dbReference>
<comment type="subcellular location">
    <subcellularLocation>
        <location evidence="1">Nucleus</location>
    </subcellularLocation>
</comment>
<evidence type="ECO:0000256" key="1">
    <source>
        <dbReference type="ARBA" id="ARBA00004123"/>
    </source>
</evidence>
<evidence type="ECO:0000313" key="6">
    <source>
        <dbReference type="Proteomes" id="UP000095728"/>
    </source>
</evidence>
<dbReference type="InterPro" id="IPR002738">
    <property type="entry name" value="RNase_P_p30"/>
</dbReference>
<dbReference type="GO" id="GO:0008033">
    <property type="term" value="P:tRNA processing"/>
    <property type="evidence" value="ECO:0007669"/>
    <property type="project" value="UniProtKB-KW"/>
</dbReference>
<dbReference type="AlphaFoldDB" id="A0A1E5R1A0"/>
<dbReference type="PANTHER" id="PTHR13031">
    <property type="entry name" value="RIBONUCLEASE P SUBUNIT P30"/>
    <property type="match status" value="1"/>
</dbReference>
<dbReference type="GO" id="GO:0005655">
    <property type="term" value="C:nucleolar ribonuclease P complex"/>
    <property type="evidence" value="ECO:0007669"/>
    <property type="project" value="TreeGrafter"/>
</dbReference>
<comment type="caution">
    <text evidence="5">The sequence shown here is derived from an EMBL/GenBank/DDBJ whole genome shotgun (WGS) entry which is preliminary data.</text>
</comment>
<proteinExistence type="inferred from homology"/>
<dbReference type="OrthoDB" id="17948at2759"/>
<evidence type="ECO:0000256" key="2">
    <source>
        <dbReference type="ARBA" id="ARBA00007331"/>
    </source>
</evidence>
<organism evidence="5 6">
    <name type="scientific">Hanseniaspora osmophila</name>
    <dbReference type="NCBI Taxonomy" id="56408"/>
    <lineage>
        <taxon>Eukaryota</taxon>
        <taxon>Fungi</taxon>
        <taxon>Dikarya</taxon>
        <taxon>Ascomycota</taxon>
        <taxon>Saccharomycotina</taxon>
        <taxon>Saccharomycetes</taxon>
        <taxon>Saccharomycodales</taxon>
        <taxon>Saccharomycodaceae</taxon>
        <taxon>Hanseniaspora</taxon>
    </lineage>
</organism>
<accession>A0A1E5R1A0</accession>
<feature type="region of interest" description="Disordered" evidence="4">
    <location>
        <begin position="306"/>
        <end position="331"/>
    </location>
</feature>
<dbReference type="EMBL" id="LPNM01000011">
    <property type="protein sequence ID" value="OEJ80652.1"/>
    <property type="molecule type" value="Genomic_DNA"/>
</dbReference>
<dbReference type="Gene3D" id="3.20.20.140">
    <property type="entry name" value="Metal-dependent hydrolases"/>
    <property type="match status" value="1"/>
</dbReference>
<evidence type="ECO:0000256" key="3">
    <source>
        <dbReference type="ARBA" id="ARBA00022694"/>
    </source>
</evidence>
<keyword evidence="3" id="KW-0819">tRNA processing</keyword>
<keyword evidence="6" id="KW-1185">Reference proteome</keyword>
<dbReference type="GO" id="GO:0003723">
    <property type="term" value="F:RNA binding"/>
    <property type="evidence" value="ECO:0007669"/>
    <property type="project" value="TreeGrafter"/>
</dbReference>
<feature type="compositionally biased region" description="Low complexity" evidence="4">
    <location>
        <begin position="53"/>
        <end position="67"/>
    </location>
</feature>
<feature type="region of interest" description="Disordered" evidence="4">
    <location>
        <begin position="47"/>
        <end position="67"/>
    </location>
</feature>
<dbReference type="Proteomes" id="UP000095728">
    <property type="component" value="Unassembled WGS sequence"/>
</dbReference>
<evidence type="ECO:0000313" key="5">
    <source>
        <dbReference type="EMBL" id="OEJ80652.1"/>
    </source>
</evidence>
<name>A0A1E5R1A0_9ASCO</name>
<dbReference type="FunCoup" id="A0A1E5R1A0">
    <property type="interactions" value="668"/>
</dbReference>
<feature type="compositionally biased region" description="Basic and acidic residues" evidence="4">
    <location>
        <begin position="309"/>
        <end position="331"/>
    </location>
</feature>
<protein>
    <submittedName>
        <fullName evidence="5">Ribonuclease P/MRP protein subunit RPP1</fullName>
    </submittedName>
</protein>
<reference evidence="6" key="1">
    <citation type="journal article" date="2016" name="Genome Announc.">
        <title>Genome sequences of three species of Hanseniaspora isolated from spontaneous wine fermentations.</title>
        <authorList>
            <person name="Sternes P.R."/>
            <person name="Lee D."/>
            <person name="Kutyna D.R."/>
            <person name="Borneman A.R."/>
        </authorList>
    </citation>
    <scope>NUCLEOTIDE SEQUENCE [LARGE SCALE GENOMIC DNA]</scope>
    <source>
        <strain evidence="6">AWRI3579</strain>
    </source>
</reference>